<gene>
    <name evidence="2" type="ORF">AN477_12205</name>
</gene>
<keyword evidence="1" id="KW-0812">Transmembrane</keyword>
<keyword evidence="1" id="KW-1133">Transmembrane helix</keyword>
<name>A0A0P9CD71_9BACL</name>
<protein>
    <submittedName>
        <fullName evidence="2">Uncharacterized protein</fullName>
    </submittedName>
</protein>
<comment type="caution">
    <text evidence="2">The sequence shown here is derived from an EMBL/GenBank/DDBJ whole genome shotgun (WGS) entry which is preliminary data.</text>
</comment>
<dbReference type="STRING" id="471514.AN477_12205"/>
<feature type="transmembrane region" description="Helical" evidence="1">
    <location>
        <begin position="6"/>
        <end position="24"/>
    </location>
</feature>
<evidence type="ECO:0000256" key="1">
    <source>
        <dbReference type="SAM" id="Phobius"/>
    </source>
</evidence>
<evidence type="ECO:0000313" key="2">
    <source>
        <dbReference type="EMBL" id="KPV43554.1"/>
    </source>
</evidence>
<dbReference type="PATRIC" id="fig|471514.4.peg.824"/>
<feature type="transmembrane region" description="Helical" evidence="1">
    <location>
        <begin position="145"/>
        <end position="164"/>
    </location>
</feature>
<evidence type="ECO:0000313" key="3">
    <source>
        <dbReference type="Proteomes" id="UP000050482"/>
    </source>
</evidence>
<keyword evidence="3" id="KW-1185">Reference proteome</keyword>
<reference evidence="2 3" key="1">
    <citation type="submission" date="2015-09" db="EMBL/GenBank/DDBJ databases">
        <title>Draft genome sequence of Alicyclobacillus ferrooxydans DSM 22381.</title>
        <authorList>
            <person name="Hemp J."/>
        </authorList>
    </citation>
    <scope>NUCLEOTIDE SEQUENCE [LARGE SCALE GENOMIC DNA]</scope>
    <source>
        <strain evidence="2 3">TC-34</strain>
    </source>
</reference>
<feature type="transmembrane region" description="Helical" evidence="1">
    <location>
        <begin position="176"/>
        <end position="195"/>
    </location>
</feature>
<sequence>MTTDALLLPFRTTFILILLMLLLTRETREHITAVSCRWIWFAFSCSTLTMLIHFISPTVSLFGFALFAVTGLYLYMAPSPRWSRTYPNIVGLGVLFMVVQWRVGRTAGHVEWFHVSTEVWLALVLSVAVVLDLNRVDRFLSINALFLLSTVTQCVFSLAVPGTTFESIARALFCEYWLSVLFVTLVNLLQLLFVARTARHP</sequence>
<organism evidence="2 3">
    <name type="scientific">Alicyclobacillus ferrooxydans</name>
    <dbReference type="NCBI Taxonomy" id="471514"/>
    <lineage>
        <taxon>Bacteria</taxon>
        <taxon>Bacillati</taxon>
        <taxon>Bacillota</taxon>
        <taxon>Bacilli</taxon>
        <taxon>Bacillales</taxon>
        <taxon>Alicyclobacillaceae</taxon>
        <taxon>Alicyclobacillus</taxon>
    </lineage>
</organism>
<dbReference type="Proteomes" id="UP000050482">
    <property type="component" value="Unassembled WGS sequence"/>
</dbReference>
<proteinExistence type="predicted"/>
<keyword evidence="1" id="KW-0472">Membrane</keyword>
<feature type="transmembrane region" description="Helical" evidence="1">
    <location>
        <begin position="85"/>
        <end position="103"/>
    </location>
</feature>
<feature type="transmembrane region" description="Helical" evidence="1">
    <location>
        <begin position="115"/>
        <end position="133"/>
    </location>
</feature>
<feature type="transmembrane region" description="Helical" evidence="1">
    <location>
        <begin position="61"/>
        <end position="78"/>
    </location>
</feature>
<dbReference type="EMBL" id="LJCO01000048">
    <property type="protein sequence ID" value="KPV43554.1"/>
    <property type="molecule type" value="Genomic_DNA"/>
</dbReference>
<dbReference type="AlphaFoldDB" id="A0A0P9CD71"/>
<accession>A0A0P9CD71</accession>